<organism evidence="3 4">
    <name type="scientific">Arthrobotrys musiformis</name>
    <dbReference type="NCBI Taxonomy" id="47236"/>
    <lineage>
        <taxon>Eukaryota</taxon>
        <taxon>Fungi</taxon>
        <taxon>Dikarya</taxon>
        <taxon>Ascomycota</taxon>
        <taxon>Pezizomycotina</taxon>
        <taxon>Orbiliomycetes</taxon>
        <taxon>Orbiliales</taxon>
        <taxon>Orbiliaceae</taxon>
        <taxon>Arthrobotrys</taxon>
    </lineage>
</organism>
<sequence>MLLRFSLLALFAKVVMSRPASLRDDETLVCNLEPPSEAGGGMSTWLSGPSLGSTRTTKPDKYTIPSLRGQFRSEYYQSGLGVLDAEGLVRRGGTHADLSSPDQVVD</sequence>
<evidence type="ECO:0000256" key="2">
    <source>
        <dbReference type="SAM" id="SignalP"/>
    </source>
</evidence>
<name>A0AAV9VR16_9PEZI</name>
<gene>
    <name evidence="3" type="ORF">TWF481_002656</name>
</gene>
<proteinExistence type="predicted"/>
<accession>A0AAV9VR16</accession>
<comment type="caution">
    <text evidence="3">The sequence shown here is derived from an EMBL/GenBank/DDBJ whole genome shotgun (WGS) entry which is preliminary data.</text>
</comment>
<evidence type="ECO:0000313" key="4">
    <source>
        <dbReference type="Proteomes" id="UP001370758"/>
    </source>
</evidence>
<evidence type="ECO:0008006" key="5">
    <source>
        <dbReference type="Google" id="ProtNLM"/>
    </source>
</evidence>
<feature type="compositionally biased region" description="Polar residues" evidence="1">
    <location>
        <begin position="44"/>
        <end position="56"/>
    </location>
</feature>
<reference evidence="3 4" key="1">
    <citation type="submission" date="2023-08" db="EMBL/GenBank/DDBJ databases">
        <authorList>
            <person name="Palmer J.M."/>
        </authorList>
    </citation>
    <scope>NUCLEOTIDE SEQUENCE [LARGE SCALE GENOMIC DNA]</scope>
    <source>
        <strain evidence="3 4">TWF481</strain>
    </source>
</reference>
<evidence type="ECO:0000256" key="1">
    <source>
        <dbReference type="SAM" id="MobiDB-lite"/>
    </source>
</evidence>
<dbReference type="Proteomes" id="UP001370758">
    <property type="component" value="Unassembled WGS sequence"/>
</dbReference>
<dbReference type="EMBL" id="JAVHJL010000012">
    <property type="protein sequence ID" value="KAK6495608.1"/>
    <property type="molecule type" value="Genomic_DNA"/>
</dbReference>
<protein>
    <recommendedName>
        <fullName evidence="5">Secreted protein</fullName>
    </recommendedName>
</protein>
<evidence type="ECO:0000313" key="3">
    <source>
        <dbReference type="EMBL" id="KAK6495608.1"/>
    </source>
</evidence>
<keyword evidence="2" id="KW-0732">Signal</keyword>
<keyword evidence="4" id="KW-1185">Reference proteome</keyword>
<dbReference type="AlphaFoldDB" id="A0AAV9VR16"/>
<feature type="chain" id="PRO_5043440801" description="Secreted protein" evidence="2">
    <location>
        <begin position="18"/>
        <end position="106"/>
    </location>
</feature>
<feature type="signal peptide" evidence="2">
    <location>
        <begin position="1"/>
        <end position="17"/>
    </location>
</feature>
<feature type="region of interest" description="Disordered" evidence="1">
    <location>
        <begin position="33"/>
        <end position="63"/>
    </location>
</feature>